<protein>
    <submittedName>
        <fullName evidence="2">Uncharacterized protein</fullName>
    </submittedName>
</protein>
<dbReference type="EMBL" id="MCGE01000001">
    <property type="protein sequence ID" value="ORZ25896.1"/>
    <property type="molecule type" value="Genomic_DNA"/>
</dbReference>
<dbReference type="AlphaFoldDB" id="A0A1X2J243"/>
<feature type="compositionally biased region" description="Polar residues" evidence="1">
    <location>
        <begin position="1"/>
        <end position="16"/>
    </location>
</feature>
<gene>
    <name evidence="2" type="ORF">BCR42DRAFT_341297</name>
</gene>
<reference evidence="2 3" key="1">
    <citation type="submission" date="2016-07" db="EMBL/GenBank/DDBJ databases">
        <title>Pervasive Adenine N6-methylation of Active Genes in Fungi.</title>
        <authorList>
            <consortium name="DOE Joint Genome Institute"/>
            <person name="Mondo S.J."/>
            <person name="Dannebaum R.O."/>
            <person name="Kuo R.C."/>
            <person name="Labutti K."/>
            <person name="Haridas S."/>
            <person name="Kuo A."/>
            <person name="Salamov A."/>
            <person name="Ahrendt S.R."/>
            <person name="Lipzen A."/>
            <person name="Sullivan W."/>
            <person name="Andreopoulos W.B."/>
            <person name="Clum A."/>
            <person name="Lindquist E."/>
            <person name="Daum C."/>
            <person name="Ramamoorthy G.K."/>
            <person name="Gryganskyi A."/>
            <person name="Culley D."/>
            <person name="Magnuson J.K."/>
            <person name="James T.Y."/>
            <person name="O'Malley M.A."/>
            <person name="Stajich J.E."/>
            <person name="Spatafora J.W."/>
            <person name="Visel A."/>
            <person name="Grigoriev I.V."/>
        </authorList>
    </citation>
    <scope>NUCLEOTIDE SEQUENCE [LARGE SCALE GENOMIC DNA]</scope>
    <source>
        <strain evidence="2 3">NRRL 1336</strain>
    </source>
</reference>
<dbReference type="Proteomes" id="UP000193560">
    <property type="component" value="Unassembled WGS sequence"/>
</dbReference>
<name>A0A1X2J243_9FUNG</name>
<evidence type="ECO:0000256" key="1">
    <source>
        <dbReference type="SAM" id="MobiDB-lite"/>
    </source>
</evidence>
<feature type="region of interest" description="Disordered" evidence="1">
    <location>
        <begin position="56"/>
        <end position="76"/>
    </location>
</feature>
<keyword evidence="3" id="KW-1185">Reference proteome</keyword>
<sequence>MSSNNFPFNQHSNSPNKAPESHRCNDHLEDVLKGISTWPMDVAAPFHTFLECLKSTPGEEPPLYSTTKKTEAPKKD</sequence>
<comment type="caution">
    <text evidence="2">The sequence shown here is derived from an EMBL/GenBank/DDBJ whole genome shotgun (WGS) entry which is preliminary data.</text>
</comment>
<dbReference type="OrthoDB" id="5516192at2759"/>
<proteinExistence type="predicted"/>
<accession>A0A1X2J243</accession>
<evidence type="ECO:0000313" key="2">
    <source>
        <dbReference type="EMBL" id="ORZ25896.1"/>
    </source>
</evidence>
<evidence type="ECO:0000313" key="3">
    <source>
        <dbReference type="Proteomes" id="UP000193560"/>
    </source>
</evidence>
<feature type="region of interest" description="Disordered" evidence="1">
    <location>
        <begin position="1"/>
        <end position="24"/>
    </location>
</feature>
<organism evidence="2 3">
    <name type="scientific">Absidia repens</name>
    <dbReference type="NCBI Taxonomy" id="90262"/>
    <lineage>
        <taxon>Eukaryota</taxon>
        <taxon>Fungi</taxon>
        <taxon>Fungi incertae sedis</taxon>
        <taxon>Mucoromycota</taxon>
        <taxon>Mucoromycotina</taxon>
        <taxon>Mucoromycetes</taxon>
        <taxon>Mucorales</taxon>
        <taxon>Cunninghamellaceae</taxon>
        <taxon>Absidia</taxon>
    </lineage>
</organism>